<organism evidence="3 4">
    <name type="scientific">Prorocentrum cordatum</name>
    <dbReference type="NCBI Taxonomy" id="2364126"/>
    <lineage>
        <taxon>Eukaryota</taxon>
        <taxon>Sar</taxon>
        <taxon>Alveolata</taxon>
        <taxon>Dinophyceae</taxon>
        <taxon>Prorocentrales</taxon>
        <taxon>Prorocentraceae</taxon>
        <taxon>Prorocentrum</taxon>
    </lineage>
</organism>
<comment type="caution">
    <text evidence="3">The sequence shown here is derived from an EMBL/GenBank/DDBJ whole genome shotgun (WGS) entry which is preliminary data.</text>
</comment>
<dbReference type="PANTHER" id="PTHR15907">
    <property type="entry name" value="DUF614 FAMILY PROTEIN-RELATED"/>
    <property type="match status" value="1"/>
</dbReference>
<evidence type="ECO:0000256" key="2">
    <source>
        <dbReference type="SAM" id="SignalP"/>
    </source>
</evidence>
<sequence>MKAVSVLACAFVGVSLSAALSVHPVSKGHRGISTLELGEVAANASAVVGTSEEMITVPSGSVLGVMSRHLLVSAEARKEPIYVGDPPPKHSVVITRSQYWILVASYVALWSAAVFLIGWLYIRQKIWAPVDPEVVGADLKRFSSGPFNCLDDMHIFLWTFLCPCIRWADNVSMLDLLGFWPALAVMTLVMIMYSLTGYVIIAALSAMVWTHYRQRMRQMFDMEGQYECAYYSSDCLLYFACMPCAIAQEFPSVLPKRRRHGVERRFGQLVGDRSSAVRGGGRRPGVWRRAAGKRVAWWRTRSRPRPPASKLVLLGSGGGQTRSGCYASQCITLPCHAGVSRIAVPAARGAGVPDGGKVD</sequence>
<keyword evidence="2" id="KW-0732">Signal</keyword>
<dbReference type="InterPro" id="IPR006461">
    <property type="entry name" value="PLAC_motif_containing"/>
</dbReference>
<name>A0ABN9PWU3_9DINO</name>
<dbReference type="Pfam" id="PF04749">
    <property type="entry name" value="PLAC8"/>
    <property type="match status" value="1"/>
</dbReference>
<feature type="chain" id="PRO_5045944034" evidence="2">
    <location>
        <begin position="20"/>
        <end position="359"/>
    </location>
</feature>
<dbReference type="NCBIfam" id="TIGR01571">
    <property type="entry name" value="A_thal_Cys_rich"/>
    <property type="match status" value="1"/>
</dbReference>
<proteinExistence type="predicted"/>
<feature type="signal peptide" evidence="2">
    <location>
        <begin position="1"/>
        <end position="19"/>
    </location>
</feature>
<keyword evidence="1" id="KW-0472">Membrane</keyword>
<reference evidence="3" key="1">
    <citation type="submission" date="2023-10" db="EMBL/GenBank/DDBJ databases">
        <authorList>
            <person name="Chen Y."/>
            <person name="Shah S."/>
            <person name="Dougan E. K."/>
            <person name="Thang M."/>
            <person name="Chan C."/>
        </authorList>
    </citation>
    <scope>NUCLEOTIDE SEQUENCE [LARGE SCALE GENOMIC DNA]</scope>
</reference>
<keyword evidence="1" id="KW-1133">Transmembrane helix</keyword>
<gene>
    <name evidence="3" type="ORF">PCOR1329_LOCUS5782</name>
</gene>
<protein>
    <submittedName>
        <fullName evidence="3">Uncharacterized protein</fullName>
    </submittedName>
</protein>
<dbReference type="Proteomes" id="UP001189429">
    <property type="component" value="Unassembled WGS sequence"/>
</dbReference>
<evidence type="ECO:0000256" key="1">
    <source>
        <dbReference type="SAM" id="Phobius"/>
    </source>
</evidence>
<feature type="transmembrane region" description="Helical" evidence="1">
    <location>
        <begin position="99"/>
        <end position="122"/>
    </location>
</feature>
<evidence type="ECO:0000313" key="4">
    <source>
        <dbReference type="Proteomes" id="UP001189429"/>
    </source>
</evidence>
<keyword evidence="4" id="KW-1185">Reference proteome</keyword>
<evidence type="ECO:0000313" key="3">
    <source>
        <dbReference type="EMBL" id="CAK0796388.1"/>
    </source>
</evidence>
<accession>A0ABN9PWU3</accession>
<dbReference type="EMBL" id="CAUYUJ010001536">
    <property type="protein sequence ID" value="CAK0796388.1"/>
    <property type="molecule type" value="Genomic_DNA"/>
</dbReference>
<feature type="transmembrane region" description="Helical" evidence="1">
    <location>
        <begin position="180"/>
        <end position="209"/>
    </location>
</feature>
<keyword evidence="1" id="KW-0812">Transmembrane</keyword>